<dbReference type="Proteomes" id="UP000293360">
    <property type="component" value="Unassembled WGS sequence"/>
</dbReference>
<keyword evidence="1" id="KW-0732">Signal</keyword>
<reference evidence="2 3" key="1">
    <citation type="submission" date="2018-06" db="EMBL/GenBank/DDBJ databases">
        <title>Complete Genomes of Monosporascus.</title>
        <authorList>
            <person name="Robinson A.J."/>
            <person name="Natvig D.O."/>
        </authorList>
    </citation>
    <scope>NUCLEOTIDE SEQUENCE [LARGE SCALE GENOMIC DNA]</scope>
    <source>
        <strain evidence="2 3">CBS 110550</strain>
    </source>
</reference>
<dbReference type="EMBL" id="QJNU01000266">
    <property type="protein sequence ID" value="RYP03337.1"/>
    <property type="molecule type" value="Genomic_DNA"/>
</dbReference>
<organism evidence="2 3">
    <name type="scientific">Monosporascus ibericus</name>
    <dbReference type="NCBI Taxonomy" id="155417"/>
    <lineage>
        <taxon>Eukaryota</taxon>
        <taxon>Fungi</taxon>
        <taxon>Dikarya</taxon>
        <taxon>Ascomycota</taxon>
        <taxon>Pezizomycotina</taxon>
        <taxon>Sordariomycetes</taxon>
        <taxon>Xylariomycetidae</taxon>
        <taxon>Xylariales</taxon>
        <taxon>Xylariales incertae sedis</taxon>
        <taxon>Monosporascus</taxon>
    </lineage>
</organism>
<accession>A0A4Q4TDB5</accession>
<evidence type="ECO:0000313" key="3">
    <source>
        <dbReference type="Proteomes" id="UP000293360"/>
    </source>
</evidence>
<dbReference type="AlphaFoldDB" id="A0A4Q4TDB5"/>
<keyword evidence="3" id="KW-1185">Reference proteome</keyword>
<evidence type="ECO:0000256" key="1">
    <source>
        <dbReference type="SAM" id="SignalP"/>
    </source>
</evidence>
<feature type="chain" id="PRO_5020950707" evidence="1">
    <location>
        <begin position="18"/>
        <end position="85"/>
    </location>
</feature>
<evidence type="ECO:0000313" key="2">
    <source>
        <dbReference type="EMBL" id="RYP03337.1"/>
    </source>
</evidence>
<dbReference type="OrthoDB" id="10379057at2759"/>
<comment type="caution">
    <text evidence="2">The sequence shown here is derived from an EMBL/GenBank/DDBJ whole genome shotgun (WGS) entry which is preliminary data.</text>
</comment>
<proteinExistence type="predicted"/>
<name>A0A4Q4TDB5_9PEZI</name>
<gene>
    <name evidence="2" type="ORF">DL764_005210</name>
</gene>
<feature type="signal peptide" evidence="1">
    <location>
        <begin position="1"/>
        <end position="17"/>
    </location>
</feature>
<protein>
    <submittedName>
        <fullName evidence="2">Uncharacterized protein</fullName>
    </submittedName>
</protein>
<sequence length="85" mass="8707">MHMLAIVLIALAGQTLAAPPVGAGLGIRNIPDALPLNFCNKHCDRLCNSPAFSGPLLAFIEPCCSNSCNSACRNLGMDGGPAVEA</sequence>